<accession>A0A7X5TTC6</accession>
<feature type="region of interest" description="Disordered" evidence="1">
    <location>
        <begin position="181"/>
        <end position="213"/>
    </location>
</feature>
<evidence type="ECO:0000313" key="4">
    <source>
        <dbReference type="Proteomes" id="UP000541033"/>
    </source>
</evidence>
<sequence length="213" mass="23285">MIAAERTKRDEQALDLRRAGMTLEAITKQLSFKSVNEAKASLKRAMQRSGGPISDLEDLRALELDRLDRMQVALWPAATRGEVTAVDRVLKIQEQRLRIARVKREELSRLTDSFDEAVAALDLATEDIAAAEAGRVLAQRIDAACASGDPMQETKALYLIPHLMNVLRELGATPASRDEIASGTAAVAGQSAVDEDSEPDDELEAFRKGKRSS</sequence>
<reference evidence="3 4" key="1">
    <citation type="submission" date="2020-02" db="EMBL/GenBank/DDBJ databases">
        <title>Sequencing the genomes of 1000 actinobacteria strains.</title>
        <authorList>
            <person name="Klenk H.-P."/>
        </authorList>
    </citation>
    <scope>NUCLEOTIDE SEQUENCE [LARGE SCALE GENOMIC DNA]</scope>
    <source>
        <strain evidence="3 4">DSM 27960</strain>
    </source>
</reference>
<dbReference type="Proteomes" id="UP000541033">
    <property type="component" value="Unassembled WGS sequence"/>
</dbReference>
<evidence type="ECO:0000313" key="3">
    <source>
        <dbReference type="EMBL" id="NIH52537.1"/>
    </source>
</evidence>
<dbReference type="Pfam" id="PF23931">
    <property type="entry name" value="Terminase_6"/>
    <property type="match status" value="1"/>
</dbReference>
<evidence type="ECO:0000259" key="2">
    <source>
        <dbReference type="Pfam" id="PF23931"/>
    </source>
</evidence>
<proteinExistence type="predicted"/>
<dbReference type="AlphaFoldDB" id="A0A7X5TTC6"/>
<gene>
    <name evidence="3" type="ORF">FHX76_000405</name>
</gene>
<feature type="compositionally biased region" description="Acidic residues" evidence="1">
    <location>
        <begin position="193"/>
        <end position="203"/>
    </location>
</feature>
<name>A0A7X5TTC6_9MICO</name>
<keyword evidence="4" id="KW-1185">Reference proteome</keyword>
<protein>
    <recommendedName>
        <fullName evidence="2">Terminase small subunit actinomycetes phage-type domain-containing protein</fullName>
    </recommendedName>
</protein>
<organism evidence="3 4">
    <name type="scientific">Lysinibacter cavernae</name>
    <dbReference type="NCBI Taxonomy" id="1640652"/>
    <lineage>
        <taxon>Bacteria</taxon>
        <taxon>Bacillati</taxon>
        <taxon>Actinomycetota</taxon>
        <taxon>Actinomycetes</taxon>
        <taxon>Micrococcales</taxon>
        <taxon>Microbacteriaceae</taxon>
        <taxon>Lysinibacter</taxon>
    </lineage>
</organism>
<dbReference type="InterPro" id="IPR057630">
    <property type="entry name" value="Terminase_6"/>
</dbReference>
<comment type="caution">
    <text evidence="3">The sequence shown here is derived from an EMBL/GenBank/DDBJ whole genome shotgun (WGS) entry which is preliminary data.</text>
</comment>
<feature type="domain" description="Terminase small subunit actinomycetes phage-type" evidence="2">
    <location>
        <begin position="115"/>
        <end position="207"/>
    </location>
</feature>
<dbReference type="RefSeq" id="WP_167147230.1">
    <property type="nucleotide sequence ID" value="NZ_JAAMOX010000001.1"/>
</dbReference>
<evidence type="ECO:0000256" key="1">
    <source>
        <dbReference type="SAM" id="MobiDB-lite"/>
    </source>
</evidence>
<dbReference type="EMBL" id="JAAMOX010000001">
    <property type="protein sequence ID" value="NIH52537.1"/>
    <property type="molecule type" value="Genomic_DNA"/>
</dbReference>